<organism evidence="1 2">
    <name type="scientific">Peronosclerospora sorghi</name>
    <dbReference type="NCBI Taxonomy" id="230839"/>
    <lineage>
        <taxon>Eukaryota</taxon>
        <taxon>Sar</taxon>
        <taxon>Stramenopiles</taxon>
        <taxon>Oomycota</taxon>
        <taxon>Peronosporomycetes</taxon>
        <taxon>Peronosporales</taxon>
        <taxon>Peronosporaceae</taxon>
        <taxon>Peronosclerospora</taxon>
    </lineage>
</organism>
<dbReference type="EMBL" id="CM047582">
    <property type="protein sequence ID" value="KAI9915179.1"/>
    <property type="molecule type" value="Genomic_DNA"/>
</dbReference>
<keyword evidence="2" id="KW-1185">Reference proteome</keyword>
<proteinExistence type="predicted"/>
<gene>
    <name evidence="1" type="ORF">PsorP6_008451</name>
</gene>
<comment type="caution">
    <text evidence="1">The sequence shown here is derived from an EMBL/GenBank/DDBJ whole genome shotgun (WGS) entry which is preliminary data.</text>
</comment>
<evidence type="ECO:0000313" key="2">
    <source>
        <dbReference type="Proteomes" id="UP001163321"/>
    </source>
</evidence>
<name>A0ACC0W8V7_9STRA</name>
<reference evidence="1 2" key="1">
    <citation type="journal article" date="2022" name="bioRxiv">
        <title>The genome of the oomycete Peronosclerospora sorghi, a cosmopolitan pathogen of maize and sorghum, is inflated with dispersed pseudogenes.</title>
        <authorList>
            <person name="Fletcher K."/>
            <person name="Martin F."/>
            <person name="Isakeit T."/>
            <person name="Cavanaugh K."/>
            <person name="Magill C."/>
            <person name="Michelmore R."/>
        </authorList>
    </citation>
    <scope>NUCLEOTIDE SEQUENCE [LARGE SCALE GENOMIC DNA]</scope>
    <source>
        <strain evidence="1">P6</strain>
    </source>
</reference>
<sequence>MTSSFNRCLSLQIVLRKVTVVNGISSPFADCACSALSLSRIEAPQPIEEEESDTHEQPSDGTVCISYLIDGSIRIGTDVCRGSEPRRGAYHHDHEDNRRGDHRMNNREPREEHVKNPVPDVGPWKVRLFCRERRTSYRTEACDVLLKLYVGNLSFRLTENDLAAFIGPEGINDIRFPRDQDNRPKGFAYVEFDDRELLIQALELDGRKIDGRHIKMDVAVDRDRRSRDNGRFEKRNNRPPNDRTSENNDRRRERPRLSLLPRTTSSEKQSSATNKPSIFGDAKPRDEIAYQERKKTLELERKAKAKEAQEKEAENAKEAKEAKTRAEAATVSRRGSRSDAVRGGRGDRRSVDGGRGRGTTLKSDVPARKSQPRPKRAEAPKSRNSVPTSAKPANAYELLNDSDSESE</sequence>
<protein>
    <submittedName>
        <fullName evidence="1">Uncharacterized protein</fullName>
    </submittedName>
</protein>
<evidence type="ECO:0000313" key="1">
    <source>
        <dbReference type="EMBL" id="KAI9915179.1"/>
    </source>
</evidence>
<dbReference type="Proteomes" id="UP001163321">
    <property type="component" value="Chromosome 3"/>
</dbReference>
<accession>A0ACC0W8V7</accession>